<evidence type="ECO:0000313" key="2">
    <source>
        <dbReference type="Proteomes" id="UP001224775"/>
    </source>
</evidence>
<evidence type="ECO:0000313" key="1">
    <source>
        <dbReference type="EMBL" id="KAK1746439.1"/>
    </source>
</evidence>
<sequence length="161" mass="18127">MKLDQIYYTKATPSKRFVAIPNSVNYHLMKKYYPFSLASNERKRPRTDPGLTYGTQLSSLVTSFRPHTPGLLAEPHYEHVQPTASMRLQPTKRGEACSLLSSLRLANRIAPPPPNNDVRHDINIIADNSTEIDLQWSDSSETMQLYSTNESSPDESTGQSC</sequence>
<dbReference type="EMBL" id="JATAAI010000004">
    <property type="protein sequence ID" value="KAK1746439.1"/>
    <property type="molecule type" value="Genomic_DNA"/>
</dbReference>
<dbReference type="Proteomes" id="UP001224775">
    <property type="component" value="Unassembled WGS sequence"/>
</dbReference>
<protein>
    <submittedName>
        <fullName evidence="1">Uncharacterized protein</fullName>
    </submittedName>
</protein>
<keyword evidence="2" id="KW-1185">Reference proteome</keyword>
<organism evidence="1 2">
    <name type="scientific">Skeletonema marinoi</name>
    <dbReference type="NCBI Taxonomy" id="267567"/>
    <lineage>
        <taxon>Eukaryota</taxon>
        <taxon>Sar</taxon>
        <taxon>Stramenopiles</taxon>
        <taxon>Ochrophyta</taxon>
        <taxon>Bacillariophyta</taxon>
        <taxon>Coscinodiscophyceae</taxon>
        <taxon>Thalassiosirophycidae</taxon>
        <taxon>Thalassiosirales</taxon>
        <taxon>Skeletonemataceae</taxon>
        <taxon>Skeletonema</taxon>
        <taxon>Skeletonema marinoi-dohrnii complex</taxon>
    </lineage>
</organism>
<name>A0AAD8YH17_9STRA</name>
<dbReference type="AlphaFoldDB" id="A0AAD8YH17"/>
<comment type="caution">
    <text evidence="1">The sequence shown here is derived from an EMBL/GenBank/DDBJ whole genome shotgun (WGS) entry which is preliminary data.</text>
</comment>
<reference evidence="1" key="1">
    <citation type="submission" date="2023-06" db="EMBL/GenBank/DDBJ databases">
        <title>Survivors Of The Sea: Transcriptome response of Skeletonema marinoi to long-term dormancy.</title>
        <authorList>
            <person name="Pinder M.I.M."/>
            <person name="Kourtchenko O."/>
            <person name="Robertson E.K."/>
            <person name="Larsson T."/>
            <person name="Maumus F."/>
            <person name="Osuna-Cruz C.M."/>
            <person name="Vancaester E."/>
            <person name="Stenow R."/>
            <person name="Vandepoele K."/>
            <person name="Ploug H."/>
            <person name="Bruchert V."/>
            <person name="Godhe A."/>
            <person name="Topel M."/>
        </authorList>
    </citation>
    <scope>NUCLEOTIDE SEQUENCE</scope>
    <source>
        <strain evidence="1">R05AC</strain>
    </source>
</reference>
<proteinExistence type="predicted"/>
<accession>A0AAD8YH17</accession>
<gene>
    <name evidence="1" type="ORF">QTG54_003046</name>
</gene>